<sequence>MTGIWAPNMRTADIWRRTRKVSRMLLPLNSLKLSAQSPP</sequence>
<dbReference type="EMBL" id="GBRH01217318">
    <property type="protein sequence ID" value="JAD80577.1"/>
    <property type="molecule type" value="Transcribed_RNA"/>
</dbReference>
<organism evidence="1">
    <name type="scientific">Arundo donax</name>
    <name type="common">Giant reed</name>
    <name type="synonym">Donax arundinaceus</name>
    <dbReference type="NCBI Taxonomy" id="35708"/>
    <lineage>
        <taxon>Eukaryota</taxon>
        <taxon>Viridiplantae</taxon>
        <taxon>Streptophyta</taxon>
        <taxon>Embryophyta</taxon>
        <taxon>Tracheophyta</taxon>
        <taxon>Spermatophyta</taxon>
        <taxon>Magnoliopsida</taxon>
        <taxon>Liliopsida</taxon>
        <taxon>Poales</taxon>
        <taxon>Poaceae</taxon>
        <taxon>PACMAD clade</taxon>
        <taxon>Arundinoideae</taxon>
        <taxon>Arundineae</taxon>
        <taxon>Arundo</taxon>
    </lineage>
</organism>
<proteinExistence type="predicted"/>
<name>A0A0A9DA13_ARUDO</name>
<dbReference type="AlphaFoldDB" id="A0A0A9DA13"/>
<protein>
    <submittedName>
        <fullName evidence="1">AROF</fullName>
    </submittedName>
</protein>
<accession>A0A0A9DA13</accession>
<reference evidence="1" key="1">
    <citation type="submission" date="2014-09" db="EMBL/GenBank/DDBJ databases">
        <authorList>
            <person name="Magalhaes I.L.F."/>
            <person name="Oliveira U."/>
            <person name="Santos F.R."/>
            <person name="Vidigal T.H.D.A."/>
            <person name="Brescovit A.D."/>
            <person name="Santos A.J."/>
        </authorList>
    </citation>
    <scope>NUCLEOTIDE SEQUENCE</scope>
    <source>
        <tissue evidence="1">Shoot tissue taken approximately 20 cm above the soil surface</tissue>
    </source>
</reference>
<evidence type="ECO:0000313" key="1">
    <source>
        <dbReference type="EMBL" id="JAD80577.1"/>
    </source>
</evidence>
<reference evidence="1" key="2">
    <citation type="journal article" date="2015" name="Data Brief">
        <title>Shoot transcriptome of the giant reed, Arundo donax.</title>
        <authorList>
            <person name="Barrero R.A."/>
            <person name="Guerrero F.D."/>
            <person name="Moolhuijzen P."/>
            <person name="Goolsby J.A."/>
            <person name="Tidwell J."/>
            <person name="Bellgard S.E."/>
            <person name="Bellgard M.I."/>
        </authorList>
    </citation>
    <scope>NUCLEOTIDE SEQUENCE</scope>
    <source>
        <tissue evidence="1">Shoot tissue taken approximately 20 cm above the soil surface</tissue>
    </source>
</reference>